<sequence length="132" mass="15168">MLLIGVRADGNWLLSQWNLTYATGWEGICKAASKMYDYYDSKEMPAQILTDDHLTGARSKEDIMNIEEASYLTVRGFSTVFKLPLMITFYNQSKTVYVNIAQATEEFAYADYEKFNKSLCQYLDSVEMAMCE</sequence>
<name>A0A223ATF8_9FIRM</name>
<gene>
    <name evidence="1" type="ORF">AXF17_07470</name>
</gene>
<dbReference type="Proteomes" id="UP000214689">
    <property type="component" value="Chromosome"/>
</dbReference>
<dbReference type="EMBL" id="CP016199">
    <property type="protein sequence ID" value="ASS38254.1"/>
    <property type="molecule type" value="Genomic_DNA"/>
</dbReference>
<evidence type="ECO:0000313" key="2">
    <source>
        <dbReference type="Proteomes" id="UP000214689"/>
    </source>
</evidence>
<dbReference type="RefSeq" id="WP_094234494.1">
    <property type="nucleotide sequence ID" value="NZ_CP016199.1"/>
</dbReference>
<dbReference type="OrthoDB" id="2339445at2"/>
<accession>A0A223ATF8</accession>
<evidence type="ECO:0000313" key="1">
    <source>
        <dbReference type="EMBL" id="ASS38254.1"/>
    </source>
</evidence>
<keyword evidence="2" id="KW-1185">Reference proteome</keyword>
<dbReference type="AlphaFoldDB" id="A0A223ATF8"/>
<protein>
    <submittedName>
        <fullName evidence="1">Uncharacterized protein</fullName>
    </submittedName>
</protein>
<organism evidence="1 2">
    <name type="scientific">Mogibacterium pumilum</name>
    <dbReference type="NCBI Taxonomy" id="86332"/>
    <lineage>
        <taxon>Bacteria</taxon>
        <taxon>Bacillati</taxon>
        <taxon>Bacillota</taxon>
        <taxon>Clostridia</taxon>
        <taxon>Peptostreptococcales</taxon>
        <taxon>Anaerovoracaceae</taxon>
        <taxon>Mogibacterium</taxon>
    </lineage>
</organism>
<reference evidence="2" key="1">
    <citation type="submission" date="2016-05" db="EMBL/GenBank/DDBJ databases">
        <authorList>
            <person name="Holder M.E."/>
            <person name="Ajami N.J."/>
            <person name="Petrosino J.F."/>
        </authorList>
    </citation>
    <scope>NUCLEOTIDE SEQUENCE [LARGE SCALE GENOMIC DNA]</scope>
    <source>
        <strain evidence="2">ATCC 700696</strain>
    </source>
</reference>
<proteinExistence type="predicted"/>